<comment type="similarity">
    <text evidence="1">Belongs to the glycosyl hydrolase 3 family.</text>
</comment>
<dbReference type="FunFam" id="2.60.40.10:FF:000495">
    <property type="entry name" value="Periplasmic beta-glucosidase"/>
    <property type="match status" value="1"/>
</dbReference>
<dbReference type="GO" id="GO:0005975">
    <property type="term" value="P:carbohydrate metabolic process"/>
    <property type="evidence" value="ECO:0007669"/>
    <property type="project" value="InterPro"/>
</dbReference>
<feature type="signal peptide" evidence="3">
    <location>
        <begin position="1"/>
        <end position="19"/>
    </location>
</feature>
<dbReference type="PRINTS" id="PR00133">
    <property type="entry name" value="GLHYDRLASE3"/>
</dbReference>
<feature type="chain" id="PRO_5011620641" evidence="3">
    <location>
        <begin position="20"/>
        <end position="740"/>
    </location>
</feature>
<evidence type="ECO:0000313" key="6">
    <source>
        <dbReference type="Proteomes" id="UP000198779"/>
    </source>
</evidence>
<dbReference type="InterPro" id="IPR036962">
    <property type="entry name" value="Glyco_hydro_3_N_sf"/>
</dbReference>
<dbReference type="InterPro" id="IPR013783">
    <property type="entry name" value="Ig-like_fold"/>
</dbReference>
<dbReference type="InterPro" id="IPR036881">
    <property type="entry name" value="Glyco_hydro_3_C_sf"/>
</dbReference>
<dbReference type="Gene3D" id="3.40.50.1700">
    <property type="entry name" value="Glycoside hydrolase family 3 C-terminal domain"/>
    <property type="match status" value="1"/>
</dbReference>
<dbReference type="InterPro" id="IPR001764">
    <property type="entry name" value="Glyco_hydro_3_N"/>
</dbReference>
<dbReference type="Pfam" id="PF14310">
    <property type="entry name" value="Fn3-like"/>
    <property type="match status" value="1"/>
</dbReference>
<dbReference type="SMART" id="SM01217">
    <property type="entry name" value="Fn3_like"/>
    <property type="match status" value="1"/>
</dbReference>
<dbReference type="STRING" id="645274.SAMN04487901_102162"/>
<protein>
    <submittedName>
        <fullName evidence="5">Beta-glucosidase</fullName>
    </submittedName>
</protein>
<keyword evidence="2" id="KW-0378">Hydrolase</keyword>
<sequence length="740" mass="83105">MKKFLILASLALISSAVKAQTYLNPQAPIEERVKDALKRMTTEEKIKILHAQSKFTSAGVPRLGIRQLNMDDGPHGVREELEWNTWSPAKWTNDYIVAFPSLTCLAATWNRDLSNAYGNAVSEEFAFRGKDIMLGPGVNIQRTPMNGRAFEYMGEDPYLAGEIVVPYIKAAQKNGIACCLKHFVLNDQEIDRFSVNVNVSERALHEIYLYPFKQAVERAHVWTIMGSYNLWEGDHCCHNDKLINGILKKDWNWDGALVSDWGGTTNTMQAIYGGLDIEMGTYTDGKLRESAFGYDDYYLAKPFRELVNDGKVPMSVLDEKAARVLRTIFRTAMNPNKVIGNQCSEAHYDVCRQIAEEGIVLLKNESSLLPLELSKYKKILVVGENATRSLTQGGGSSELKTLRDISPLEALRTQLSNINSQLSIDYAPGYASGRAMYDHEDKVDPAKQEALKQEALEKAKNADLIIYIGGLNKNHKQDCENGDRESYDLSFGQNELISALAEFDAPMIVTNFGGNPYHMPWLNKVEGLLHCWYLGSESGTALANVLTGKVNPSGKLPVTFAKNYEDYPYVKYGQEAYPGITGVETPKNSAGEMARRQVYYKEDIFVGYRGFEKNKTKPLFPFGFGLSYTTFKYSKPAITKDAEGWKLTIDVTNTGTREGKETVQLYVGQAKVAATRPIKELKNFTKLSLKPGETKTATFRITEKDLMTWDEQTHNWKYEPTKFMAYIGASSNEIKSKISF</sequence>
<dbReference type="SUPFAM" id="SSF51445">
    <property type="entry name" value="(Trans)glycosidases"/>
    <property type="match status" value="1"/>
</dbReference>
<evidence type="ECO:0000313" key="5">
    <source>
        <dbReference type="EMBL" id="SDG31320.1"/>
    </source>
</evidence>
<dbReference type="GO" id="GO:0008422">
    <property type="term" value="F:beta-glucosidase activity"/>
    <property type="evidence" value="ECO:0007669"/>
    <property type="project" value="UniProtKB-ARBA"/>
</dbReference>
<gene>
    <name evidence="5" type="ORF">SAMN04487901_102162</name>
</gene>
<dbReference type="SUPFAM" id="SSF52279">
    <property type="entry name" value="Beta-D-glucan exohydrolase, C-terminal domain"/>
    <property type="match status" value="1"/>
</dbReference>
<dbReference type="InterPro" id="IPR002772">
    <property type="entry name" value="Glyco_hydro_3_C"/>
</dbReference>
<dbReference type="Proteomes" id="UP000198779">
    <property type="component" value="Unassembled WGS sequence"/>
</dbReference>
<dbReference type="Gene3D" id="3.20.20.300">
    <property type="entry name" value="Glycoside hydrolase, family 3, N-terminal domain"/>
    <property type="match status" value="1"/>
</dbReference>
<accession>A0A1G7T9P1</accession>
<keyword evidence="3" id="KW-0732">Signal</keyword>
<evidence type="ECO:0000256" key="1">
    <source>
        <dbReference type="ARBA" id="ARBA00005336"/>
    </source>
</evidence>
<dbReference type="PANTHER" id="PTHR42715:SF10">
    <property type="entry name" value="BETA-GLUCOSIDASE"/>
    <property type="match status" value="1"/>
</dbReference>
<dbReference type="Pfam" id="PF01915">
    <property type="entry name" value="Glyco_hydro_3_C"/>
    <property type="match status" value="1"/>
</dbReference>
<organism evidence="5 6">
    <name type="scientific">Prevotella communis</name>
    <dbReference type="NCBI Taxonomy" id="2913614"/>
    <lineage>
        <taxon>Bacteria</taxon>
        <taxon>Pseudomonadati</taxon>
        <taxon>Bacteroidota</taxon>
        <taxon>Bacteroidia</taxon>
        <taxon>Bacteroidales</taxon>
        <taxon>Prevotellaceae</taxon>
        <taxon>Prevotella</taxon>
    </lineage>
</organism>
<dbReference type="Gene3D" id="2.60.40.10">
    <property type="entry name" value="Immunoglobulins"/>
    <property type="match status" value="1"/>
</dbReference>
<evidence type="ECO:0000256" key="3">
    <source>
        <dbReference type="SAM" id="SignalP"/>
    </source>
</evidence>
<evidence type="ECO:0000259" key="4">
    <source>
        <dbReference type="SMART" id="SM01217"/>
    </source>
</evidence>
<keyword evidence="6" id="KW-1185">Reference proteome</keyword>
<dbReference type="RefSeq" id="WP_091814675.1">
    <property type="nucleotide sequence ID" value="NZ_CP091794.1"/>
</dbReference>
<dbReference type="InterPro" id="IPR050288">
    <property type="entry name" value="Cellulose_deg_GH3"/>
</dbReference>
<dbReference type="InterPro" id="IPR017853">
    <property type="entry name" value="GH"/>
</dbReference>
<feature type="domain" description="Fibronectin type III-like" evidence="4">
    <location>
        <begin position="661"/>
        <end position="731"/>
    </location>
</feature>
<dbReference type="PANTHER" id="PTHR42715">
    <property type="entry name" value="BETA-GLUCOSIDASE"/>
    <property type="match status" value="1"/>
</dbReference>
<proteinExistence type="inferred from homology"/>
<name>A0A1G7T9P1_9BACT</name>
<reference evidence="6" key="1">
    <citation type="submission" date="2016-10" db="EMBL/GenBank/DDBJ databases">
        <authorList>
            <person name="Varghese N."/>
            <person name="Submissions S."/>
        </authorList>
    </citation>
    <scope>NUCLEOTIDE SEQUENCE [LARGE SCALE GENOMIC DNA]</scope>
    <source>
        <strain evidence="6">BP1-148</strain>
    </source>
</reference>
<dbReference type="AlphaFoldDB" id="A0A1G7T9P1"/>
<dbReference type="Pfam" id="PF00933">
    <property type="entry name" value="Glyco_hydro_3"/>
    <property type="match status" value="1"/>
</dbReference>
<dbReference type="InterPro" id="IPR026891">
    <property type="entry name" value="Fn3-like"/>
</dbReference>
<dbReference type="EMBL" id="FNCQ01000002">
    <property type="protein sequence ID" value="SDG31320.1"/>
    <property type="molecule type" value="Genomic_DNA"/>
</dbReference>
<evidence type="ECO:0000256" key="2">
    <source>
        <dbReference type="ARBA" id="ARBA00022801"/>
    </source>
</evidence>